<evidence type="ECO:0000256" key="1">
    <source>
        <dbReference type="PROSITE-ProRule" id="PRU00023"/>
    </source>
</evidence>
<dbReference type="AlphaFoldDB" id="A0A4Z1TAL7"/>
<dbReference type="EMBL" id="VDLU01000001">
    <property type="protein sequence ID" value="TNJ30267.1"/>
    <property type="molecule type" value="Genomic_DNA"/>
</dbReference>
<gene>
    <name evidence="2" type="ORF">GMRT_14194</name>
</gene>
<dbReference type="OrthoDB" id="20872at2759"/>
<dbReference type="InterPro" id="IPR002110">
    <property type="entry name" value="Ankyrin_rpt"/>
</dbReference>
<comment type="caution">
    <text evidence="2">The sequence shown here is derived from an EMBL/GenBank/DDBJ whole genome shotgun (WGS) entry which is preliminary data.</text>
</comment>
<proteinExistence type="predicted"/>
<dbReference type="Pfam" id="PF00023">
    <property type="entry name" value="Ank"/>
    <property type="match status" value="1"/>
</dbReference>
<dbReference type="InterPro" id="IPR036770">
    <property type="entry name" value="Ankyrin_rpt-contain_sf"/>
</dbReference>
<dbReference type="VEuPathDB" id="GiardiaDB:GMRT_14194"/>
<keyword evidence="3" id="KW-1185">Reference proteome</keyword>
<organism evidence="2 3">
    <name type="scientific">Giardia muris</name>
    <dbReference type="NCBI Taxonomy" id="5742"/>
    <lineage>
        <taxon>Eukaryota</taxon>
        <taxon>Metamonada</taxon>
        <taxon>Diplomonadida</taxon>
        <taxon>Hexamitidae</taxon>
        <taxon>Giardiinae</taxon>
        <taxon>Giardia</taxon>
    </lineage>
</organism>
<accession>A0A4Z1TAL7</accession>
<dbReference type="PANTHER" id="PTHR24120:SF4">
    <property type="entry name" value="GH07239P"/>
    <property type="match status" value="1"/>
</dbReference>
<sequence>MSELIQAAMRGDVEGTRRHLHEALSRGFNGMTALMHAAENGHSECVKLLLDKEGREQDRNGWTALMFAARRNHIECVRLLQREATLRTSRKTDETLPGSTALIIAARYGRAECIRLLVGREGGMQDNLNHTALMVAASKNFSAIVSMLVAREARLVDNNGWTALMHAAYWNHLSCVKLLLRETGIQSTKEVDSCPTGATALMISAIRNCANVASLLFPHERGMVDAHNHNALWHASHNALNRKGEHITAGHPVLITLLQNEPTSPSSIPNTLSKSLLDCAAKGDVQGVLQCLSEAGQHDSKGNTALMRAAMGGYETICKILIDREQGSINEDGWSALMFAARYGHLECARCLISEASIQSSRHITDSTFNFPQGITALMLAAKFGYLEIVLLLDPHEHTLVDSEGNGALWYAENAQGLDDEVRKAIIVALSAEQDAGPLEEVETSSNDFPRVWTFDGIEYVLKTDWDAYATVSEAEKKLAAVTASMKGIDTPTQSTTEHSLERAREVRQLLDQVAELQAENEALRTAVRSNIPVKQEESILIPFRTGLESSLNTLHRLKEQTLVMRRAVAGEDKLTPAVDDAYNGVFALIRDLRRDIAASLQVLAAMTLSAGAQDATNSQK</sequence>
<keyword evidence="1" id="KW-0040">ANK repeat</keyword>
<dbReference type="Pfam" id="PF12796">
    <property type="entry name" value="Ank_2"/>
    <property type="match status" value="3"/>
</dbReference>
<dbReference type="PANTHER" id="PTHR24120">
    <property type="entry name" value="GH07239P"/>
    <property type="match status" value="1"/>
</dbReference>
<evidence type="ECO:0000313" key="2">
    <source>
        <dbReference type="EMBL" id="TNJ30267.1"/>
    </source>
</evidence>
<protein>
    <submittedName>
        <fullName evidence="2">Ankyrin repeat protein 1</fullName>
    </submittedName>
</protein>
<reference evidence="2 3" key="1">
    <citation type="submission" date="2019-05" db="EMBL/GenBank/DDBJ databases">
        <title>The compact genome of Giardia muris reveals important steps in the evolution of intestinal protozoan parasites.</title>
        <authorList>
            <person name="Xu F."/>
            <person name="Jimenez-Gonzalez A."/>
            <person name="Einarsson E."/>
            <person name="Astvaldsson A."/>
            <person name="Peirasmaki D."/>
            <person name="Eckmann L."/>
            <person name="Andersson J.O."/>
            <person name="Svard S.G."/>
            <person name="Jerlstrom-Hultqvist J."/>
        </authorList>
    </citation>
    <scope>NUCLEOTIDE SEQUENCE [LARGE SCALE GENOMIC DNA]</scope>
    <source>
        <strain evidence="2 3">Roberts-Thomson</strain>
    </source>
</reference>
<dbReference type="SMART" id="SM00248">
    <property type="entry name" value="ANK"/>
    <property type="match status" value="10"/>
</dbReference>
<dbReference type="SUPFAM" id="SSF48403">
    <property type="entry name" value="Ankyrin repeat"/>
    <property type="match status" value="1"/>
</dbReference>
<dbReference type="PROSITE" id="PS50088">
    <property type="entry name" value="ANK_REPEAT"/>
    <property type="match status" value="1"/>
</dbReference>
<dbReference type="Proteomes" id="UP000315496">
    <property type="component" value="Chromosome 1"/>
</dbReference>
<dbReference type="PROSITE" id="PS50297">
    <property type="entry name" value="ANK_REP_REGION"/>
    <property type="match status" value="1"/>
</dbReference>
<name>A0A4Z1TAL7_GIAMU</name>
<evidence type="ECO:0000313" key="3">
    <source>
        <dbReference type="Proteomes" id="UP000315496"/>
    </source>
</evidence>
<feature type="repeat" description="ANK" evidence="1">
    <location>
        <begin position="29"/>
        <end position="61"/>
    </location>
</feature>
<dbReference type="Gene3D" id="1.25.40.20">
    <property type="entry name" value="Ankyrin repeat-containing domain"/>
    <property type="match status" value="3"/>
</dbReference>